<reference evidence="9 10" key="1">
    <citation type="submission" date="2017-05" db="EMBL/GenBank/DDBJ databases">
        <title>Butyricicoccus porcorum sp. nov. a butyrate-producing bacterium from the swine intestinal tract.</title>
        <authorList>
            <person name="Trachsel J."/>
            <person name="Humphrey S."/>
            <person name="Allen H.K."/>
        </authorList>
    </citation>
    <scope>NUCLEOTIDE SEQUENCE [LARGE SCALE GENOMIC DNA]</scope>
    <source>
        <strain evidence="9">BB10</strain>
    </source>
</reference>
<comment type="caution">
    <text evidence="9">The sequence shown here is derived from an EMBL/GenBank/DDBJ whole genome shotgun (WGS) entry which is preliminary data.</text>
</comment>
<evidence type="ECO:0000256" key="4">
    <source>
        <dbReference type="ARBA" id="ARBA00022692"/>
    </source>
</evidence>
<keyword evidence="4 8" id="KW-0812">Transmembrane</keyword>
<dbReference type="SMART" id="SM00793">
    <property type="entry name" value="AgrB"/>
    <property type="match status" value="1"/>
</dbReference>
<evidence type="ECO:0000256" key="6">
    <source>
        <dbReference type="ARBA" id="ARBA00022989"/>
    </source>
</evidence>
<organism evidence="9 10">
    <name type="scientific">Butyricicoccus porcorum</name>
    <dbReference type="NCBI Taxonomy" id="1945634"/>
    <lineage>
        <taxon>Bacteria</taxon>
        <taxon>Bacillati</taxon>
        <taxon>Bacillota</taxon>
        <taxon>Clostridia</taxon>
        <taxon>Eubacteriales</taxon>
        <taxon>Butyricicoccaceae</taxon>
        <taxon>Butyricicoccus</taxon>
    </lineage>
</organism>
<dbReference type="Pfam" id="PF04647">
    <property type="entry name" value="AgrB"/>
    <property type="match status" value="1"/>
</dbReference>
<keyword evidence="3" id="KW-0645">Protease</keyword>
<keyword evidence="5" id="KW-0378">Hydrolase</keyword>
<keyword evidence="1" id="KW-1003">Cell membrane</keyword>
<feature type="transmembrane region" description="Helical" evidence="8">
    <location>
        <begin position="79"/>
        <end position="98"/>
    </location>
</feature>
<sequence length="201" mass="22704">MRIANKVTAYFIDRKIIATEKRNIFEYGFELIFADSINFAIILLTSAWFHALDVGLVYLLCFVSTRIFCGGFHADTHIMCGISMFAMFCCFMAVYHALNITQTYIIFSGLVIAWIPIIGYAPVIHENKPLSRQYRKRNRRKALVICGIWTLISVVFILSGIQLGVAIAVTIWIVSIGIICGKAKSAWKEGKDGEWSEFDSV</sequence>
<dbReference type="InterPro" id="IPR006741">
    <property type="entry name" value="AgrB"/>
</dbReference>
<evidence type="ECO:0000256" key="2">
    <source>
        <dbReference type="ARBA" id="ARBA00022654"/>
    </source>
</evidence>
<evidence type="ECO:0008006" key="11">
    <source>
        <dbReference type="Google" id="ProtNLM"/>
    </source>
</evidence>
<evidence type="ECO:0000313" key="9">
    <source>
        <dbReference type="EMBL" id="OUM20092.1"/>
    </source>
</evidence>
<dbReference type="GO" id="GO:0008233">
    <property type="term" value="F:peptidase activity"/>
    <property type="evidence" value="ECO:0007669"/>
    <property type="project" value="UniProtKB-KW"/>
</dbReference>
<dbReference type="GO" id="GO:0016020">
    <property type="term" value="C:membrane"/>
    <property type="evidence" value="ECO:0007669"/>
    <property type="project" value="InterPro"/>
</dbReference>
<keyword evidence="2" id="KW-0673">Quorum sensing</keyword>
<proteinExistence type="predicted"/>
<keyword evidence="10" id="KW-1185">Reference proteome</keyword>
<evidence type="ECO:0000313" key="10">
    <source>
        <dbReference type="Proteomes" id="UP000194903"/>
    </source>
</evidence>
<dbReference type="GO" id="GO:0009372">
    <property type="term" value="P:quorum sensing"/>
    <property type="evidence" value="ECO:0007669"/>
    <property type="project" value="UniProtKB-KW"/>
</dbReference>
<evidence type="ECO:0000256" key="5">
    <source>
        <dbReference type="ARBA" id="ARBA00022801"/>
    </source>
</evidence>
<evidence type="ECO:0000256" key="8">
    <source>
        <dbReference type="SAM" id="Phobius"/>
    </source>
</evidence>
<dbReference type="GO" id="GO:0006508">
    <property type="term" value="P:proteolysis"/>
    <property type="evidence" value="ECO:0007669"/>
    <property type="project" value="UniProtKB-KW"/>
</dbReference>
<gene>
    <name evidence="9" type="ORF">CBW42_10155</name>
</gene>
<keyword evidence="7 8" id="KW-0472">Membrane</keyword>
<dbReference type="Proteomes" id="UP000194903">
    <property type="component" value="Unassembled WGS sequence"/>
</dbReference>
<dbReference type="AlphaFoldDB" id="A0A252F2Y4"/>
<feature type="transmembrane region" description="Helical" evidence="8">
    <location>
        <begin position="24"/>
        <end position="49"/>
    </location>
</feature>
<dbReference type="EMBL" id="NHOC01000008">
    <property type="protein sequence ID" value="OUM20092.1"/>
    <property type="molecule type" value="Genomic_DNA"/>
</dbReference>
<evidence type="ECO:0000256" key="7">
    <source>
        <dbReference type="ARBA" id="ARBA00023136"/>
    </source>
</evidence>
<evidence type="ECO:0000256" key="1">
    <source>
        <dbReference type="ARBA" id="ARBA00022475"/>
    </source>
</evidence>
<keyword evidence="6 8" id="KW-1133">Transmembrane helix</keyword>
<protein>
    <recommendedName>
        <fullName evidence="11">Accessory regulator AgrB</fullName>
    </recommendedName>
</protein>
<feature type="transmembrane region" description="Helical" evidence="8">
    <location>
        <begin position="55"/>
        <end position="72"/>
    </location>
</feature>
<name>A0A252F2Y4_9FIRM</name>
<accession>A0A252F2Y4</accession>
<dbReference type="OrthoDB" id="9815055at2"/>
<dbReference type="RefSeq" id="WP_087020883.1">
    <property type="nucleotide sequence ID" value="NZ_NHOC01000008.1"/>
</dbReference>
<evidence type="ECO:0000256" key="3">
    <source>
        <dbReference type="ARBA" id="ARBA00022670"/>
    </source>
</evidence>
<feature type="transmembrane region" description="Helical" evidence="8">
    <location>
        <begin position="104"/>
        <end position="121"/>
    </location>
</feature>
<feature type="transmembrane region" description="Helical" evidence="8">
    <location>
        <begin position="142"/>
        <end position="158"/>
    </location>
</feature>